<evidence type="ECO:0000256" key="4">
    <source>
        <dbReference type="ARBA" id="ARBA00022764"/>
    </source>
</evidence>
<dbReference type="Pfam" id="PF13416">
    <property type="entry name" value="SBP_bac_8"/>
    <property type="match status" value="1"/>
</dbReference>
<keyword evidence="2" id="KW-0813">Transport</keyword>
<evidence type="ECO:0000313" key="6">
    <source>
        <dbReference type="EMBL" id="XCN72996.1"/>
    </source>
</evidence>
<dbReference type="Gene3D" id="3.40.190.10">
    <property type="entry name" value="Periplasmic binding protein-like II"/>
    <property type="match status" value="2"/>
</dbReference>
<dbReference type="KEGG" id="eaj:Q3M24_22430"/>
<protein>
    <submittedName>
        <fullName evidence="6">Extracellular solute-binding protein</fullName>
    </submittedName>
</protein>
<evidence type="ECO:0000256" key="3">
    <source>
        <dbReference type="ARBA" id="ARBA00022729"/>
    </source>
</evidence>
<accession>A0AAU8LUR8</accession>
<proteinExistence type="predicted"/>
<gene>
    <name evidence="6" type="ORF">Q3M24_22430</name>
</gene>
<name>A0AAU8LUR8_9BACT</name>
<dbReference type="PANTHER" id="PTHR30222:SF17">
    <property type="entry name" value="SPERMIDINE_PUTRESCINE-BINDING PERIPLASMIC PROTEIN"/>
    <property type="match status" value="1"/>
</dbReference>
<evidence type="ECO:0000256" key="2">
    <source>
        <dbReference type="ARBA" id="ARBA00022448"/>
    </source>
</evidence>
<dbReference type="GO" id="GO:0042597">
    <property type="term" value="C:periplasmic space"/>
    <property type="evidence" value="ECO:0007669"/>
    <property type="project" value="UniProtKB-SubCell"/>
</dbReference>
<feature type="region of interest" description="Disordered" evidence="5">
    <location>
        <begin position="69"/>
        <end position="92"/>
    </location>
</feature>
<evidence type="ECO:0000256" key="5">
    <source>
        <dbReference type="SAM" id="MobiDB-lite"/>
    </source>
</evidence>
<evidence type="ECO:0000256" key="1">
    <source>
        <dbReference type="ARBA" id="ARBA00004418"/>
    </source>
</evidence>
<reference evidence="6" key="1">
    <citation type="journal article" date="2024" name="Syst. Appl. Microbiol.">
        <title>First single-strain enrichments of Electrothrix cable bacteria, description of E. aestuarii sp. nov. and E. rattekaaiensis sp. nov., and proposal of a cable bacteria taxonomy following the rules of the SeqCode.</title>
        <authorList>
            <person name="Plum-Jensen L.E."/>
            <person name="Schramm A."/>
            <person name="Marshall I.P.G."/>
        </authorList>
    </citation>
    <scope>NUCLEOTIDE SEQUENCE</scope>
    <source>
        <strain evidence="6">Rat1</strain>
    </source>
</reference>
<dbReference type="GO" id="GO:0019808">
    <property type="term" value="F:polyamine binding"/>
    <property type="evidence" value="ECO:0007669"/>
    <property type="project" value="InterPro"/>
</dbReference>
<dbReference type="GO" id="GO:0015846">
    <property type="term" value="P:polyamine transport"/>
    <property type="evidence" value="ECO:0007669"/>
    <property type="project" value="InterPro"/>
</dbReference>
<comment type="subcellular location">
    <subcellularLocation>
        <location evidence="1">Periplasm</location>
    </subcellularLocation>
</comment>
<dbReference type="SUPFAM" id="SSF53850">
    <property type="entry name" value="Periplasmic binding protein-like II"/>
    <property type="match status" value="1"/>
</dbReference>
<feature type="compositionally biased region" description="Polar residues" evidence="5">
    <location>
        <begin position="76"/>
        <end position="92"/>
    </location>
</feature>
<sequence length="415" mass="47740">MSLLTHHNYPIEIKMKNTFFIILKVFIESCAMHYREVERGKKISSRLKSILSLLIVCVASFWVISCSQEPKETPGESKNSAEQVENQNNGRSHLSISEWESCELPEFHKKFTEKYPDKPPQFTFHATDEERYAQVKEGGGFDLIHPCSQFFRFYAEGRLLQPLDTSRIKHWGDLSPALVEAGKFNGKQYFLPYDWGYESLLVRSDKVDKIPESWGDLWDQRYAGHIALIDAADANHIVTSMALGLDPWTTTPGQHIEIRHKLTKIKPNVLSYWSNFEEIKEMVASGDIWVAANVWNDAYASLKEEGVPVKYITPKEGRLGWMCGYAIPRKAEHVDMAYDYLNALLDPDSQAAFGNMYAYGVSSSAALARMDQEKVKMMQLDDTNLKERTIFYKGWTVDQRKGINERWNLIREAKK</sequence>
<keyword evidence="3" id="KW-0732">Signal</keyword>
<dbReference type="AlphaFoldDB" id="A0AAU8LUR8"/>
<dbReference type="InterPro" id="IPR006059">
    <property type="entry name" value="SBP"/>
</dbReference>
<dbReference type="PRINTS" id="PR00909">
    <property type="entry name" value="SPERMDNBNDNG"/>
</dbReference>
<organism evidence="6">
    <name type="scientific">Candidatus Electrothrix aestuarii</name>
    <dbReference type="NCBI Taxonomy" id="3062594"/>
    <lineage>
        <taxon>Bacteria</taxon>
        <taxon>Pseudomonadati</taxon>
        <taxon>Thermodesulfobacteriota</taxon>
        <taxon>Desulfobulbia</taxon>
        <taxon>Desulfobulbales</taxon>
        <taxon>Desulfobulbaceae</taxon>
        <taxon>Candidatus Electrothrix</taxon>
    </lineage>
</organism>
<dbReference type="PANTHER" id="PTHR30222">
    <property type="entry name" value="SPERMIDINE/PUTRESCINE-BINDING PERIPLASMIC PROTEIN"/>
    <property type="match status" value="1"/>
</dbReference>
<dbReference type="InterPro" id="IPR001188">
    <property type="entry name" value="Sperm_putr-bd"/>
</dbReference>
<reference evidence="6" key="2">
    <citation type="submission" date="2024-06" db="EMBL/GenBank/DDBJ databases">
        <authorList>
            <person name="Plum-Jensen L.E."/>
            <person name="Schramm A."/>
            <person name="Marshall I.P.G."/>
        </authorList>
    </citation>
    <scope>NUCLEOTIDE SEQUENCE</scope>
    <source>
        <strain evidence="6">Rat1</strain>
    </source>
</reference>
<keyword evidence="4" id="KW-0574">Periplasm</keyword>
<dbReference type="EMBL" id="CP159373">
    <property type="protein sequence ID" value="XCN72996.1"/>
    <property type="molecule type" value="Genomic_DNA"/>
</dbReference>